<sequence>MNSQLQIFALQIPFLLKLKYSYCVIDTSASKNITKRLHAIATMTSDTTLNAGICGFCLLQTYQIIAELQEYYLEFPPSI</sequence>
<accession>A0A072R7E7</accession>
<protein>
    <submittedName>
        <fullName evidence="1">Uncharacterized protein</fullName>
    </submittedName>
</protein>
<name>A0A072R7E7_BARBA</name>
<evidence type="ECO:0000313" key="2">
    <source>
        <dbReference type="Proteomes" id="UP000031740"/>
    </source>
</evidence>
<proteinExistence type="predicted"/>
<dbReference type="Pfam" id="PF07598">
    <property type="entry name" value="DUF1561"/>
    <property type="match status" value="1"/>
</dbReference>
<dbReference type="AlphaFoldDB" id="A0A072R7E7"/>
<dbReference type="InterPro" id="IPR011455">
    <property type="entry name" value="DUF1561"/>
</dbReference>
<organism evidence="1 2">
    <name type="scientific">Bartonella bacilliformis Ver097</name>
    <dbReference type="NCBI Taxonomy" id="1293911"/>
    <lineage>
        <taxon>Bacteria</taxon>
        <taxon>Pseudomonadati</taxon>
        <taxon>Pseudomonadota</taxon>
        <taxon>Alphaproteobacteria</taxon>
        <taxon>Hyphomicrobiales</taxon>
        <taxon>Bartonellaceae</taxon>
        <taxon>Bartonella</taxon>
    </lineage>
</organism>
<dbReference type="HOGENOM" id="CLU_2598907_0_0_5"/>
<dbReference type="EMBL" id="ASIV01000001">
    <property type="protein sequence ID" value="KEG21117.1"/>
    <property type="molecule type" value="Genomic_DNA"/>
</dbReference>
<evidence type="ECO:0000313" key="1">
    <source>
        <dbReference type="EMBL" id="KEG21117.1"/>
    </source>
</evidence>
<reference evidence="1 2" key="1">
    <citation type="submission" date="2013-04" db="EMBL/GenBank/DDBJ databases">
        <title>The Genome Sequence of Bartonella bacilliformis Ver097.</title>
        <authorList>
            <consortium name="The Broad Institute Genomics Platform"/>
            <consortium name="The Broad Institute Genome Sequencing Center for Infectious Disease"/>
            <person name="Feldgarden M."/>
            <person name="Kirby J."/>
            <person name="Birtles R."/>
            <person name="Dasch G."/>
            <person name="Hendrix L."/>
            <person name="Koehler J."/>
            <person name="Walker B."/>
            <person name="Young S.K."/>
            <person name="Zeng Q."/>
            <person name="Gargeya S."/>
            <person name="Fitzgerald M."/>
            <person name="Haas B."/>
            <person name="Abouelleil A."/>
            <person name="Allen A.W."/>
            <person name="Alvarado L."/>
            <person name="Arachchi H.M."/>
            <person name="Berlin A.M."/>
            <person name="Chapman S.B."/>
            <person name="Gainer-Dewar J."/>
            <person name="Goldberg J."/>
            <person name="Griggs A."/>
            <person name="Gujja S."/>
            <person name="Hansen M."/>
            <person name="Howarth C."/>
            <person name="Imamovic A."/>
            <person name="Ireland A."/>
            <person name="Larimer J."/>
            <person name="McCowan C."/>
            <person name="Murphy C."/>
            <person name="Pearson M."/>
            <person name="Poon T.W."/>
            <person name="Priest M."/>
            <person name="Roberts A."/>
            <person name="Saif S."/>
            <person name="Shea T."/>
            <person name="Sisk P."/>
            <person name="Sykes S."/>
            <person name="Wortman J."/>
            <person name="Nusbaum C."/>
            <person name="Birren B."/>
        </authorList>
    </citation>
    <scope>NUCLEOTIDE SEQUENCE [LARGE SCALE GENOMIC DNA]</scope>
    <source>
        <strain evidence="1 2">Ver097</strain>
    </source>
</reference>
<gene>
    <name evidence="1" type="ORF">H710_00064</name>
</gene>
<comment type="caution">
    <text evidence="1">The sequence shown here is derived from an EMBL/GenBank/DDBJ whole genome shotgun (WGS) entry which is preliminary data.</text>
</comment>
<dbReference type="Proteomes" id="UP000031740">
    <property type="component" value="Unassembled WGS sequence"/>
</dbReference>